<dbReference type="Proteomes" id="UP000642910">
    <property type="component" value="Unassembled WGS sequence"/>
</dbReference>
<evidence type="ECO:0000256" key="7">
    <source>
        <dbReference type="RuleBase" id="RU363032"/>
    </source>
</evidence>
<evidence type="ECO:0000256" key="3">
    <source>
        <dbReference type="ARBA" id="ARBA00022475"/>
    </source>
</evidence>
<dbReference type="CDD" id="cd06261">
    <property type="entry name" value="TM_PBP2"/>
    <property type="match status" value="1"/>
</dbReference>
<evidence type="ECO:0000256" key="2">
    <source>
        <dbReference type="ARBA" id="ARBA00022448"/>
    </source>
</evidence>
<evidence type="ECO:0000256" key="5">
    <source>
        <dbReference type="ARBA" id="ARBA00022989"/>
    </source>
</evidence>
<dbReference type="Pfam" id="PF00528">
    <property type="entry name" value="BPD_transp_1"/>
    <property type="match status" value="1"/>
</dbReference>
<evidence type="ECO:0000256" key="4">
    <source>
        <dbReference type="ARBA" id="ARBA00022692"/>
    </source>
</evidence>
<keyword evidence="10" id="KW-1185">Reference proteome</keyword>
<organism evidence="9 10">
    <name type="scientific">Alicyclobacillus mali</name>
    <name type="common">ex Roth et al. 2021</name>
    <dbReference type="NCBI Taxonomy" id="1123961"/>
    <lineage>
        <taxon>Bacteria</taxon>
        <taxon>Bacillati</taxon>
        <taxon>Bacillota</taxon>
        <taxon>Bacilli</taxon>
        <taxon>Bacillales</taxon>
        <taxon>Alicyclobacillaceae</taxon>
        <taxon>Alicyclobacillus</taxon>
    </lineage>
</organism>
<dbReference type="PROSITE" id="PS50928">
    <property type="entry name" value="ABC_TM1"/>
    <property type="match status" value="1"/>
</dbReference>
<protein>
    <submittedName>
        <fullName evidence="9">Carbohydrate ABC transporter permease</fullName>
    </submittedName>
</protein>
<keyword evidence="5 7" id="KW-1133">Transmembrane helix</keyword>
<dbReference type="InterPro" id="IPR035906">
    <property type="entry name" value="MetI-like_sf"/>
</dbReference>
<evidence type="ECO:0000313" key="9">
    <source>
        <dbReference type="EMBL" id="MBF8376307.1"/>
    </source>
</evidence>
<feature type="transmembrane region" description="Helical" evidence="7">
    <location>
        <begin position="138"/>
        <end position="159"/>
    </location>
</feature>
<evidence type="ECO:0000313" key="10">
    <source>
        <dbReference type="Proteomes" id="UP000642910"/>
    </source>
</evidence>
<dbReference type="PANTHER" id="PTHR43744">
    <property type="entry name" value="ABC TRANSPORTER PERMEASE PROTEIN MG189-RELATED-RELATED"/>
    <property type="match status" value="1"/>
</dbReference>
<keyword evidence="2 7" id="KW-0813">Transport</keyword>
<dbReference type="EMBL" id="JADPKZ010000006">
    <property type="protein sequence ID" value="MBF8376307.1"/>
    <property type="molecule type" value="Genomic_DNA"/>
</dbReference>
<reference evidence="9 10" key="1">
    <citation type="submission" date="2020-11" db="EMBL/GenBank/DDBJ databases">
        <title>Genomic insight of Alicyclobacillus mali FL 18 reveals a new arsenic-resistant strain, with potential in environmental biotechnology.</title>
        <authorList>
            <person name="Fiorentino G."/>
            <person name="Gallo G."/>
            <person name="Aulitto M."/>
        </authorList>
    </citation>
    <scope>NUCLEOTIDE SEQUENCE [LARGE SCALE GENOMIC DNA]</scope>
    <source>
        <strain evidence="9 10">FL 18</strain>
    </source>
</reference>
<keyword evidence="3" id="KW-1003">Cell membrane</keyword>
<gene>
    <name evidence="9" type="ORF">IW967_00125</name>
</gene>
<comment type="caution">
    <text evidence="9">The sequence shown here is derived from an EMBL/GenBank/DDBJ whole genome shotgun (WGS) entry which is preliminary data.</text>
</comment>
<dbReference type="PANTHER" id="PTHR43744:SF12">
    <property type="entry name" value="ABC TRANSPORTER PERMEASE PROTEIN MG189-RELATED"/>
    <property type="match status" value="1"/>
</dbReference>
<feature type="transmembrane region" description="Helical" evidence="7">
    <location>
        <begin position="68"/>
        <end position="92"/>
    </location>
</feature>
<proteinExistence type="inferred from homology"/>
<feature type="domain" description="ABC transmembrane type-1" evidence="8">
    <location>
        <begin position="69"/>
        <end position="259"/>
    </location>
</feature>
<accession>A0ABS0EYD1</accession>
<name>A0ABS0EYD1_9BACL</name>
<comment type="subcellular location">
    <subcellularLocation>
        <location evidence="1 7">Cell membrane</location>
        <topology evidence="1 7">Multi-pass membrane protein</topology>
    </subcellularLocation>
</comment>
<keyword evidence="4 7" id="KW-0812">Transmembrane</keyword>
<dbReference type="InterPro" id="IPR000515">
    <property type="entry name" value="MetI-like"/>
</dbReference>
<dbReference type="RefSeq" id="WP_195866723.1">
    <property type="nucleotide sequence ID" value="NZ_JADPKZ010000006.1"/>
</dbReference>
<evidence type="ECO:0000259" key="8">
    <source>
        <dbReference type="PROSITE" id="PS50928"/>
    </source>
</evidence>
<feature type="transmembrane region" description="Helical" evidence="7">
    <location>
        <begin position="104"/>
        <end position="126"/>
    </location>
</feature>
<keyword evidence="6 7" id="KW-0472">Membrane</keyword>
<evidence type="ECO:0000256" key="1">
    <source>
        <dbReference type="ARBA" id="ARBA00004651"/>
    </source>
</evidence>
<dbReference type="Gene3D" id="1.10.3720.10">
    <property type="entry name" value="MetI-like"/>
    <property type="match status" value="1"/>
</dbReference>
<dbReference type="SUPFAM" id="SSF161098">
    <property type="entry name" value="MetI-like"/>
    <property type="match status" value="1"/>
</dbReference>
<feature type="transmembrane region" description="Helical" evidence="7">
    <location>
        <begin position="238"/>
        <end position="259"/>
    </location>
</feature>
<feature type="transmembrane region" description="Helical" evidence="7">
    <location>
        <begin position="180"/>
        <end position="202"/>
    </location>
</feature>
<feature type="transmembrane region" description="Helical" evidence="7">
    <location>
        <begin position="9"/>
        <end position="30"/>
    </location>
</feature>
<sequence length="273" mass="30759">MKRILITSVIYLILAVGAFISIFPYLWAVLTSLKPENEVFTSHFLSLPSHLEWSNYAHVFQQIDMGRYLINTLIVAAASVLGQLIFGSMAAYGFSRFHFRGKNFIFMLYLSTLMIPNIVTLIPLFIMMKYLGWINTYYALIAPTALGTPVGIFLLRQFFLTIPSEIEEAARIDGAGVIRVFLQVILPLSKPVLATLAIITFVSSWNNFLWPLIVTNTDSMKLVSVGIASFQFQVGAEWNYMMAASTIALLPLVILFLLFQRRIIESIQLTGLK</sequence>
<comment type="similarity">
    <text evidence="7">Belongs to the binding-protein-dependent transport system permease family.</text>
</comment>
<evidence type="ECO:0000256" key="6">
    <source>
        <dbReference type="ARBA" id="ARBA00023136"/>
    </source>
</evidence>